<keyword evidence="4" id="KW-1185">Reference proteome</keyword>
<feature type="domain" description="Transposase IS4-like" evidence="1">
    <location>
        <begin position="123"/>
        <end position="212"/>
    </location>
</feature>
<name>A0ABT7XNW5_9NEIS</name>
<dbReference type="EMBL" id="JAUEDK010000017">
    <property type="protein sequence ID" value="MDN0075461.1"/>
    <property type="molecule type" value="Genomic_DNA"/>
</dbReference>
<dbReference type="Pfam" id="PF01609">
    <property type="entry name" value="DDE_Tnp_1"/>
    <property type="match status" value="1"/>
</dbReference>
<dbReference type="InterPro" id="IPR012337">
    <property type="entry name" value="RNaseH-like_sf"/>
</dbReference>
<reference evidence="3" key="1">
    <citation type="submission" date="2023-06" db="EMBL/GenBank/DDBJ databases">
        <authorList>
            <person name="Zhang S."/>
        </authorList>
    </citation>
    <scope>NUCLEOTIDE SEQUENCE</scope>
    <source>
        <strain evidence="3">SG2303</strain>
    </source>
</reference>
<evidence type="ECO:0000259" key="1">
    <source>
        <dbReference type="Pfam" id="PF01609"/>
    </source>
</evidence>
<dbReference type="Proteomes" id="UP001168540">
    <property type="component" value="Unassembled WGS sequence"/>
</dbReference>
<evidence type="ECO:0000313" key="3">
    <source>
        <dbReference type="EMBL" id="MDN0075461.1"/>
    </source>
</evidence>
<evidence type="ECO:0000259" key="2">
    <source>
        <dbReference type="Pfam" id="PF13006"/>
    </source>
</evidence>
<protein>
    <submittedName>
        <fullName evidence="3">IS4 family transposase</fullName>
    </submittedName>
</protein>
<gene>
    <name evidence="3" type="ORF">QU481_11215</name>
</gene>
<dbReference type="PANTHER" id="PTHR37529">
    <property type="entry name" value="TRANSPOSASE INSG FOR INSERTION SEQUENCE ELEMENT IS4-RELATED"/>
    <property type="match status" value="1"/>
</dbReference>
<dbReference type="SUPFAM" id="SSF53098">
    <property type="entry name" value="Ribonuclease H-like"/>
    <property type="match status" value="1"/>
</dbReference>
<comment type="caution">
    <text evidence="3">The sequence shown here is derived from an EMBL/GenBank/DDBJ whole genome shotgun (WGS) entry which is preliminary data.</text>
</comment>
<accession>A0ABT7XNW5</accession>
<feature type="domain" description="Transposase IS4 N-terminal" evidence="2">
    <location>
        <begin position="10"/>
        <end position="100"/>
    </location>
</feature>
<sequence length="214" mass="23789">MVSKAHKHPDFSALSQQIDPAWIAHALAVTGKASVRRRKLPAEQAVWLVIALAMDRHQSIPEVVAHLDLVLPDEVNPEIAKSALTQARQRLGEEPLAQLFGLSALAWDERHQRGRSWRGLARYAIDGSTLRTSDTPENRQHFGAQAYASGVAASYPQLRLLTLTSLATHLVREAVFGEYAKNEMRYARDLLQAIPDHSLTVFDKGFLSAELLLQ</sequence>
<organism evidence="3 4">
    <name type="scientific">Crenobacter oryzisoli</name>
    <dbReference type="NCBI Taxonomy" id="3056844"/>
    <lineage>
        <taxon>Bacteria</taxon>
        <taxon>Pseudomonadati</taxon>
        <taxon>Pseudomonadota</taxon>
        <taxon>Betaproteobacteria</taxon>
        <taxon>Neisseriales</taxon>
        <taxon>Neisseriaceae</taxon>
        <taxon>Crenobacter</taxon>
    </lineage>
</organism>
<evidence type="ECO:0000313" key="4">
    <source>
        <dbReference type="Proteomes" id="UP001168540"/>
    </source>
</evidence>
<feature type="non-terminal residue" evidence="3">
    <location>
        <position position="214"/>
    </location>
</feature>
<dbReference type="NCBIfam" id="NF033592">
    <property type="entry name" value="transpos_IS4_1"/>
    <property type="match status" value="1"/>
</dbReference>
<dbReference type="PANTHER" id="PTHR37529:SF1">
    <property type="entry name" value="TRANSPOSASE INSG FOR INSERTION SEQUENCE ELEMENT IS4-RELATED"/>
    <property type="match status" value="1"/>
</dbReference>
<dbReference type="Pfam" id="PF13006">
    <property type="entry name" value="Nterm_IS4"/>
    <property type="match status" value="1"/>
</dbReference>
<dbReference type="InterPro" id="IPR024473">
    <property type="entry name" value="Transposases_IS4_N"/>
</dbReference>
<dbReference type="InterPro" id="IPR047952">
    <property type="entry name" value="Transpos_IS4"/>
</dbReference>
<dbReference type="RefSeq" id="WP_289830075.1">
    <property type="nucleotide sequence ID" value="NZ_JAUEDK010000017.1"/>
</dbReference>
<proteinExistence type="predicted"/>
<dbReference type="InterPro" id="IPR002559">
    <property type="entry name" value="Transposase_11"/>
</dbReference>